<protein>
    <submittedName>
        <fullName evidence="1">DUF2789 domain-containing protein</fullName>
    </submittedName>
</protein>
<keyword evidence="2" id="KW-1185">Reference proteome</keyword>
<evidence type="ECO:0000313" key="1">
    <source>
        <dbReference type="EMBL" id="AXI03331.1"/>
    </source>
</evidence>
<dbReference type="InterPro" id="IPR021250">
    <property type="entry name" value="DUF2789"/>
</dbReference>
<dbReference type="EMBL" id="CP031222">
    <property type="protein sequence ID" value="AXI03331.1"/>
    <property type="molecule type" value="Genomic_DNA"/>
</dbReference>
<dbReference type="AlphaFoldDB" id="A0A345P7S2"/>
<evidence type="ECO:0000313" key="2">
    <source>
        <dbReference type="Proteomes" id="UP000253940"/>
    </source>
</evidence>
<dbReference type="RefSeq" id="WP_114899440.1">
    <property type="nucleotide sequence ID" value="NZ_CP031222.1"/>
</dbReference>
<organism evidence="1 2">
    <name type="scientific">Aquirhabdus parva</name>
    <dbReference type="NCBI Taxonomy" id="2283318"/>
    <lineage>
        <taxon>Bacteria</taxon>
        <taxon>Pseudomonadati</taxon>
        <taxon>Pseudomonadota</taxon>
        <taxon>Gammaproteobacteria</taxon>
        <taxon>Moraxellales</taxon>
        <taxon>Moraxellaceae</taxon>
        <taxon>Aquirhabdus</taxon>
    </lineage>
</organism>
<dbReference type="Pfam" id="PF10982">
    <property type="entry name" value="DUF2789"/>
    <property type="match status" value="1"/>
</dbReference>
<sequence>MDILDSYTIENLFAQLGLANSPEAISAFIKGHHLSADVQIADAPFWNEGQLQFIQESLDEDADWAEVVDELNALLHE</sequence>
<dbReference type="OrthoDB" id="5828847at2"/>
<accession>A0A345P7S2</accession>
<gene>
    <name evidence="1" type="ORF">HYN46_11055</name>
</gene>
<dbReference type="KEGG" id="mbah:HYN46_11055"/>
<dbReference type="Gene3D" id="1.10.10.1130">
    <property type="entry name" value="Uncharacterised protein PF10982, DUF2789"/>
    <property type="match status" value="1"/>
</dbReference>
<dbReference type="InterPro" id="IPR038086">
    <property type="entry name" value="DUF2789_sf"/>
</dbReference>
<reference evidence="1 2" key="1">
    <citation type="submission" date="2018-07" db="EMBL/GenBank/DDBJ databases">
        <title>Genome sequencing of Moraxellaceae gen. HYN0046.</title>
        <authorList>
            <person name="Kim M."/>
            <person name="Yi H."/>
        </authorList>
    </citation>
    <scope>NUCLEOTIDE SEQUENCE [LARGE SCALE GENOMIC DNA]</scope>
    <source>
        <strain evidence="1 2">HYN0046</strain>
    </source>
</reference>
<proteinExistence type="predicted"/>
<dbReference type="Proteomes" id="UP000253940">
    <property type="component" value="Chromosome"/>
</dbReference>
<name>A0A345P7S2_9GAMM</name>